<protein>
    <submittedName>
        <fullName evidence="1">Uncharacterized protein</fullName>
    </submittedName>
</protein>
<dbReference type="AlphaFoldDB" id="A0A0A9AZQ6"/>
<sequence>MLRKSSFTTPKQANDTGTLRLSKTIIADRKGLLQTALTSQSIDLKQKITCSMQYRP</sequence>
<organism evidence="1">
    <name type="scientific">Arundo donax</name>
    <name type="common">Giant reed</name>
    <name type="synonym">Donax arundinaceus</name>
    <dbReference type="NCBI Taxonomy" id="35708"/>
    <lineage>
        <taxon>Eukaryota</taxon>
        <taxon>Viridiplantae</taxon>
        <taxon>Streptophyta</taxon>
        <taxon>Embryophyta</taxon>
        <taxon>Tracheophyta</taxon>
        <taxon>Spermatophyta</taxon>
        <taxon>Magnoliopsida</taxon>
        <taxon>Liliopsida</taxon>
        <taxon>Poales</taxon>
        <taxon>Poaceae</taxon>
        <taxon>PACMAD clade</taxon>
        <taxon>Arundinoideae</taxon>
        <taxon>Arundineae</taxon>
        <taxon>Arundo</taxon>
    </lineage>
</organism>
<accession>A0A0A9AZQ6</accession>
<reference evidence="1" key="2">
    <citation type="journal article" date="2015" name="Data Brief">
        <title>Shoot transcriptome of the giant reed, Arundo donax.</title>
        <authorList>
            <person name="Barrero R.A."/>
            <person name="Guerrero F.D."/>
            <person name="Moolhuijzen P."/>
            <person name="Goolsby J.A."/>
            <person name="Tidwell J."/>
            <person name="Bellgard S.E."/>
            <person name="Bellgard M.I."/>
        </authorList>
    </citation>
    <scope>NUCLEOTIDE SEQUENCE</scope>
    <source>
        <tissue evidence="1">Shoot tissue taken approximately 20 cm above the soil surface</tissue>
    </source>
</reference>
<name>A0A0A9AZQ6_ARUDO</name>
<evidence type="ECO:0000313" key="1">
    <source>
        <dbReference type="EMBL" id="JAD57214.1"/>
    </source>
</evidence>
<reference evidence="1" key="1">
    <citation type="submission" date="2014-09" db="EMBL/GenBank/DDBJ databases">
        <authorList>
            <person name="Magalhaes I.L.F."/>
            <person name="Oliveira U."/>
            <person name="Santos F.R."/>
            <person name="Vidigal T.H.D.A."/>
            <person name="Brescovit A.D."/>
            <person name="Santos A.J."/>
        </authorList>
    </citation>
    <scope>NUCLEOTIDE SEQUENCE</scope>
    <source>
        <tissue evidence="1">Shoot tissue taken approximately 20 cm above the soil surface</tissue>
    </source>
</reference>
<dbReference type="EMBL" id="GBRH01240681">
    <property type="protein sequence ID" value="JAD57214.1"/>
    <property type="molecule type" value="Transcribed_RNA"/>
</dbReference>
<proteinExistence type="predicted"/>